<dbReference type="InterPro" id="IPR036770">
    <property type="entry name" value="Ankyrin_rpt-contain_sf"/>
</dbReference>
<evidence type="ECO:0000256" key="3">
    <source>
        <dbReference type="SAM" id="MobiDB-lite"/>
    </source>
</evidence>
<reference evidence="5" key="1">
    <citation type="submission" date="2020-10" db="EMBL/GenBank/DDBJ databases">
        <title>Chromosome-scale genome assembly of the Allis shad, Alosa alosa.</title>
        <authorList>
            <person name="Margot Z."/>
            <person name="Christophe K."/>
            <person name="Cabau C."/>
            <person name="Louis A."/>
            <person name="Berthelot C."/>
            <person name="Parey E."/>
            <person name="Roest Crollius H."/>
            <person name="Montfort J."/>
            <person name="Robinson-Rechavi M."/>
            <person name="Bucao C."/>
            <person name="Bouchez O."/>
            <person name="Gislard M."/>
            <person name="Lluch J."/>
            <person name="Milhes M."/>
            <person name="Lampietro C."/>
            <person name="Lopez Roques C."/>
            <person name="Donnadieu C."/>
            <person name="Braasch I."/>
            <person name="Desvignes T."/>
            <person name="Postlethwait J."/>
            <person name="Bobe J."/>
            <person name="Guiguen Y."/>
        </authorList>
    </citation>
    <scope>NUCLEOTIDE SEQUENCE</scope>
    <source>
        <strain evidence="5">M-15738</strain>
        <tissue evidence="5">Blood</tissue>
    </source>
</reference>
<feature type="domain" description="SOCS box" evidence="4">
    <location>
        <begin position="407"/>
        <end position="456"/>
    </location>
</feature>
<dbReference type="AlphaFoldDB" id="A0AAV6H6U4"/>
<dbReference type="InterPro" id="IPR002110">
    <property type="entry name" value="Ankyrin_rpt"/>
</dbReference>
<evidence type="ECO:0000313" key="5">
    <source>
        <dbReference type="EMBL" id="KAG5281362.1"/>
    </source>
</evidence>
<dbReference type="SUPFAM" id="SSF158235">
    <property type="entry name" value="SOCS box-like"/>
    <property type="match status" value="1"/>
</dbReference>
<dbReference type="SUPFAM" id="SSF48403">
    <property type="entry name" value="Ankyrin repeat"/>
    <property type="match status" value="1"/>
</dbReference>
<evidence type="ECO:0000313" key="6">
    <source>
        <dbReference type="Proteomes" id="UP000823561"/>
    </source>
</evidence>
<dbReference type="InterPro" id="IPR001496">
    <property type="entry name" value="SOCS_box"/>
</dbReference>
<keyword evidence="6" id="KW-1185">Reference proteome</keyword>
<dbReference type="SMART" id="SM00248">
    <property type="entry name" value="ANK"/>
    <property type="match status" value="4"/>
</dbReference>
<feature type="repeat" description="ANK" evidence="2">
    <location>
        <begin position="153"/>
        <end position="186"/>
    </location>
</feature>
<dbReference type="Pfam" id="PF12796">
    <property type="entry name" value="Ank_2"/>
    <property type="match status" value="1"/>
</dbReference>
<dbReference type="PANTHER" id="PTHR24133">
    <property type="entry name" value="ANKYRIN DOMAIN-CONTAINING"/>
    <property type="match status" value="1"/>
</dbReference>
<evidence type="ECO:0000256" key="1">
    <source>
        <dbReference type="ARBA" id="ARBA00004906"/>
    </source>
</evidence>
<feature type="region of interest" description="Disordered" evidence="3">
    <location>
        <begin position="378"/>
        <end position="401"/>
    </location>
</feature>
<comment type="caution">
    <text evidence="5">The sequence shown here is derived from an EMBL/GenBank/DDBJ whole genome shotgun (WGS) entry which is preliminary data.</text>
</comment>
<dbReference type="PROSITE" id="PS50225">
    <property type="entry name" value="SOCS"/>
    <property type="match status" value="1"/>
</dbReference>
<dbReference type="EMBL" id="JADWDJ010000005">
    <property type="protein sequence ID" value="KAG5281362.1"/>
    <property type="molecule type" value="Genomic_DNA"/>
</dbReference>
<proteinExistence type="predicted"/>
<sequence>MWEGLLPVLHWREETVGQRAEMPFLHGFRRIVYEYQPLVDSVLCAVGLQDENGVDADRLSAGQGVCEPLEEVLKREAHSAVFVEGISCALFKVAERGLVGAAEVLLRHGADLNFEDPVSYYNPLHIAVLRNRPLMVRMLVQHGADIDKRDRIHESSPLDLACEEADRLPCLHTLLALGANVNAHDKNGKTALLHALASSDGLTVNNTENIRLLLEGGASVHARTSDEETVMSSLVFLVKEALDGSEEDAAQIGQFCLRVTELLLDHGADPSCSWTPGEPGGAGEQQQQEEQEEAEPSLTQTCLEHFDLLFPLALLLLQRGVALQCPLHGATCWSGRQLLLGRLEAALRESTGAAGTADLLAQAEALLELAQACCPLPAPLEPPHTHTTTPPGRPETHPQAPHAAVLELRAWLREQESRPPPLRLLCRRLLRHCLLPGPLGPKVQQLPLPDRLKDFLLPESSMQRRPGWDRCRPSHPPR</sequence>
<dbReference type="Pfam" id="PF00023">
    <property type="entry name" value="Ank"/>
    <property type="match status" value="1"/>
</dbReference>
<dbReference type="SMART" id="SM00969">
    <property type="entry name" value="SOCS_box"/>
    <property type="match status" value="1"/>
</dbReference>
<dbReference type="PROSITE" id="PS50088">
    <property type="entry name" value="ANK_REPEAT"/>
    <property type="match status" value="2"/>
</dbReference>
<accession>A0AAV6H6U4</accession>
<dbReference type="InterPro" id="IPR036036">
    <property type="entry name" value="SOCS_box-like_dom_sf"/>
</dbReference>
<feature type="region of interest" description="Disordered" evidence="3">
    <location>
        <begin position="270"/>
        <end position="296"/>
    </location>
</feature>
<protein>
    <recommendedName>
        <fullName evidence="4">SOCS box domain-containing protein</fullName>
    </recommendedName>
</protein>
<dbReference type="PROSITE" id="PS50297">
    <property type="entry name" value="ANK_REP_REGION"/>
    <property type="match status" value="1"/>
</dbReference>
<name>A0AAV6H6U4_9TELE</name>
<dbReference type="InterPro" id="IPR052391">
    <property type="entry name" value="E3_Ligase-Neurotoxin"/>
</dbReference>
<dbReference type="GO" id="GO:0035556">
    <property type="term" value="P:intracellular signal transduction"/>
    <property type="evidence" value="ECO:0007669"/>
    <property type="project" value="InterPro"/>
</dbReference>
<evidence type="ECO:0000259" key="4">
    <source>
        <dbReference type="PROSITE" id="PS50225"/>
    </source>
</evidence>
<evidence type="ECO:0000256" key="2">
    <source>
        <dbReference type="PROSITE-ProRule" id="PRU00023"/>
    </source>
</evidence>
<comment type="pathway">
    <text evidence="1">Protein modification; protein ubiquitination.</text>
</comment>
<feature type="repeat" description="ANK" evidence="2">
    <location>
        <begin position="119"/>
        <end position="151"/>
    </location>
</feature>
<gene>
    <name evidence="5" type="ORF">AALO_G00071280</name>
</gene>
<dbReference type="Pfam" id="PF07525">
    <property type="entry name" value="SOCS_box"/>
    <property type="match status" value="1"/>
</dbReference>
<dbReference type="Gene3D" id="1.25.40.20">
    <property type="entry name" value="Ankyrin repeat-containing domain"/>
    <property type="match status" value="1"/>
</dbReference>
<dbReference type="PANTHER" id="PTHR24133:SF40">
    <property type="entry name" value="ANKYRIN REPEAT DOMAIN 44"/>
    <property type="match status" value="1"/>
</dbReference>
<keyword evidence="2" id="KW-0040">ANK repeat</keyword>
<dbReference type="Proteomes" id="UP000823561">
    <property type="component" value="Chromosome 5"/>
</dbReference>
<organism evidence="5 6">
    <name type="scientific">Alosa alosa</name>
    <name type="common">allis shad</name>
    <dbReference type="NCBI Taxonomy" id="278164"/>
    <lineage>
        <taxon>Eukaryota</taxon>
        <taxon>Metazoa</taxon>
        <taxon>Chordata</taxon>
        <taxon>Craniata</taxon>
        <taxon>Vertebrata</taxon>
        <taxon>Euteleostomi</taxon>
        <taxon>Actinopterygii</taxon>
        <taxon>Neopterygii</taxon>
        <taxon>Teleostei</taxon>
        <taxon>Clupei</taxon>
        <taxon>Clupeiformes</taxon>
        <taxon>Clupeoidei</taxon>
        <taxon>Clupeidae</taxon>
        <taxon>Alosa</taxon>
    </lineage>
</organism>